<dbReference type="EMBL" id="HBJA01101674">
    <property type="protein sequence ID" value="CAE0823822.1"/>
    <property type="molecule type" value="Transcribed_RNA"/>
</dbReference>
<keyword evidence="8" id="KW-0496">Mitochondrion</keyword>
<dbReference type="AlphaFoldDB" id="A0A7S4LEC9"/>
<name>A0A7S4LEC9_9EUGL</name>
<dbReference type="PRINTS" id="PR00784">
    <property type="entry name" value="MTUNCOUPLING"/>
</dbReference>
<accession>A0A7S4LEC9</accession>
<sequence length="268" mass="29113">MDVMKTRMQILGQTGETMSTSQLASNIYGKEGVRGFYSGLSAAILRQITYTTARLGLYGTIRDAITPSNRPATIVHRVGAGVGAGGLAAFMCNPVEVCLVRMQADGRLPAAEQRGYKHVGDALVRIASEEGFVTYYRGSAPTVVRAIVVSVTQVAGYDQIKSGFLSTGLFQDNILCHLSSSVSAGFLYSLASLPFDTTKTRMQNQKPGADGKLPYTGTFQTMTSIIKQEGATSLWKGFLPYFGRCGGHTVFMFIFVEQYKRLANYVYN</sequence>
<evidence type="ECO:0000256" key="10">
    <source>
        <dbReference type="PROSITE-ProRule" id="PRU00282"/>
    </source>
</evidence>
<gene>
    <name evidence="12" type="ORF">EGYM00163_LOCUS35025</name>
</gene>
<evidence type="ECO:0000256" key="5">
    <source>
        <dbReference type="ARBA" id="ARBA00022737"/>
    </source>
</evidence>
<keyword evidence="3 11" id="KW-0813">Transport</keyword>
<proteinExistence type="inferred from homology"/>
<feature type="repeat" description="Solcar" evidence="10">
    <location>
        <begin position="72"/>
        <end position="163"/>
    </location>
</feature>
<comment type="subcellular location">
    <subcellularLocation>
        <location evidence="1">Mitochondrion inner membrane</location>
        <topology evidence="1">Multi-pass membrane protein</topology>
    </subcellularLocation>
</comment>
<evidence type="ECO:0000256" key="3">
    <source>
        <dbReference type="ARBA" id="ARBA00022448"/>
    </source>
</evidence>
<evidence type="ECO:0000256" key="4">
    <source>
        <dbReference type="ARBA" id="ARBA00022692"/>
    </source>
</evidence>
<evidence type="ECO:0000256" key="2">
    <source>
        <dbReference type="ARBA" id="ARBA00006375"/>
    </source>
</evidence>
<evidence type="ECO:0000256" key="8">
    <source>
        <dbReference type="ARBA" id="ARBA00023128"/>
    </source>
</evidence>
<dbReference type="Gene3D" id="1.50.40.10">
    <property type="entry name" value="Mitochondrial carrier domain"/>
    <property type="match status" value="1"/>
</dbReference>
<dbReference type="InterPro" id="IPR023395">
    <property type="entry name" value="MCP_dom_sf"/>
</dbReference>
<dbReference type="SUPFAM" id="SSF103506">
    <property type="entry name" value="Mitochondrial carrier"/>
    <property type="match status" value="1"/>
</dbReference>
<feature type="repeat" description="Solcar" evidence="10">
    <location>
        <begin position="1"/>
        <end position="64"/>
    </location>
</feature>
<dbReference type="InterPro" id="IPR002067">
    <property type="entry name" value="MCP"/>
</dbReference>
<evidence type="ECO:0000256" key="11">
    <source>
        <dbReference type="RuleBase" id="RU000488"/>
    </source>
</evidence>
<protein>
    <submittedName>
        <fullName evidence="12">Uncharacterized protein</fullName>
    </submittedName>
</protein>
<keyword evidence="5" id="KW-0677">Repeat</keyword>
<evidence type="ECO:0000256" key="7">
    <source>
        <dbReference type="ARBA" id="ARBA00022989"/>
    </source>
</evidence>
<evidence type="ECO:0000313" key="12">
    <source>
        <dbReference type="EMBL" id="CAE0823822.1"/>
    </source>
</evidence>
<evidence type="ECO:0000256" key="9">
    <source>
        <dbReference type="ARBA" id="ARBA00023136"/>
    </source>
</evidence>
<feature type="repeat" description="Solcar" evidence="10">
    <location>
        <begin position="172"/>
        <end position="262"/>
    </location>
</feature>
<reference evidence="12" key="1">
    <citation type="submission" date="2021-01" db="EMBL/GenBank/DDBJ databases">
        <authorList>
            <person name="Corre E."/>
            <person name="Pelletier E."/>
            <person name="Niang G."/>
            <person name="Scheremetjew M."/>
            <person name="Finn R."/>
            <person name="Kale V."/>
            <person name="Holt S."/>
            <person name="Cochrane G."/>
            <person name="Meng A."/>
            <person name="Brown T."/>
            <person name="Cohen L."/>
        </authorList>
    </citation>
    <scope>NUCLEOTIDE SEQUENCE</scope>
    <source>
        <strain evidence="12">CCMP1594</strain>
    </source>
</reference>
<dbReference type="Pfam" id="PF00153">
    <property type="entry name" value="Mito_carr"/>
    <property type="match status" value="3"/>
</dbReference>
<keyword evidence="4 10" id="KW-0812">Transmembrane</keyword>
<dbReference type="GO" id="GO:0055085">
    <property type="term" value="P:transmembrane transport"/>
    <property type="evidence" value="ECO:0007669"/>
    <property type="project" value="InterPro"/>
</dbReference>
<dbReference type="InterPro" id="IPR018108">
    <property type="entry name" value="MCP_transmembrane"/>
</dbReference>
<dbReference type="InterPro" id="IPR050391">
    <property type="entry name" value="Mito_Metabolite_Transporter"/>
</dbReference>
<dbReference type="PROSITE" id="PS50920">
    <property type="entry name" value="SOLCAR"/>
    <property type="match status" value="3"/>
</dbReference>
<dbReference type="FunFam" id="1.50.40.10:FF:000009">
    <property type="entry name" value="Mitochondrial 2-oxoglutarate/malate carrier protein"/>
    <property type="match status" value="1"/>
</dbReference>
<comment type="similarity">
    <text evidence="2 11">Belongs to the mitochondrial carrier (TC 2.A.29) family.</text>
</comment>
<keyword evidence="9 10" id="KW-0472">Membrane</keyword>
<keyword evidence="6" id="KW-0999">Mitochondrion inner membrane</keyword>
<dbReference type="PANTHER" id="PTHR45618">
    <property type="entry name" value="MITOCHONDRIAL DICARBOXYLATE CARRIER-RELATED"/>
    <property type="match status" value="1"/>
</dbReference>
<organism evidence="12">
    <name type="scientific">Eutreptiella gymnastica</name>
    <dbReference type="NCBI Taxonomy" id="73025"/>
    <lineage>
        <taxon>Eukaryota</taxon>
        <taxon>Discoba</taxon>
        <taxon>Euglenozoa</taxon>
        <taxon>Euglenida</taxon>
        <taxon>Spirocuta</taxon>
        <taxon>Euglenophyceae</taxon>
        <taxon>Eutreptiales</taxon>
        <taxon>Eutreptiaceae</taxon>
        <taxon>Eutreptiella</taxon>
    </lineage>
</organism>
<evidence type="ECO:0000256" key="1">
    <source>
        <dbReference type="ARBA" id="ARBA00004448"/>
    </source>
</evidence>
<keyword evidence="7" id="KW-1133">Transmembrane helix</keyword>
<dbReference type="GO" id="GO:0005743">
    <property type="term" value="C:mitochondrial inner membrane"/>
    <property type="evidence" value="ECO:0007669"/>
    <property type="project" value="UniProtKB-SubCell"/>
</dbReference>
<evidence type="ECO:0000256" key="6">
    <source>
        <dbReference type="ARBA" id="ARBA00022792"/>
    </source>
</evidence>